<dbReference type="Proteomes" id="UP000655273">
    <property type="component" value="Unassembled WGS sequence"/>
</dbReference>
<accession>A0A927HN83</accession>
<dbReference type="InterPro" id="IPR021085">
    <property type="entry name" value="AvrE_T3Es"/>
</dbReference>
<sequence length="155" mass="16494">MRFRATSVCTTSAASKKSLMFDDKIAAFSAGSQGEMAVVLKDKETHAQHLRLLNSITTHDWQSPKLAMKQSVNGQQSDFHLGAIALHGGQILAVDPDGKLFSAAPPAAGASEINFSEDPRNRGSAGGVWRGSADRRTAQRRPGPSACDGQRPHGQ</sequence>
<feature type="region of interest" description="Disordered" evidence="1">
    <location>
        <begin position="110"/>
        <end position="155"/>
    </location>
</feature>
<evidence type="ECO:0000313" key="2">
    <source>
        <dbReference type="EMBL" id="MBD3707624.1"/>
    </source>
</evidence>
<proteinExistence type="predicted"/>
<dbReference type="AlphaFoldDB" id="A0A927HN83"/>
<gene>
    <name evidence="2" type="ORF">IE983_24930</name>
</gene>
<dbReference type="EMBL" id="JACXTA010000018">
    <property type="protein sequence ID" value="MBD3707624.1"/>
    <property type="molecule type" value="Genomic_DNA"/>
</dbReference>
<evidence type="ECO:0000313" key="3">
    <source>
        <dbReference type="Proteomes" id="UP000655273"/>
    </source>
</evidence>
<reference evidence="2" key="1">
    <citation type="submission" date="2020-07" db="EMBL/GenBank/DDBJ databases">
        <title>Clinical and genomic characterization of carbapenemase-producing Enterobacterales causing secondary infections during the COVID-19 crisis at a New York City hospital.</title>
        <authorList>
            <person name="Gomez-Simmonds A."/>
            <person name="Annavajhala M.K."/>
            <person name="Uhlemann A.-C."/>
        </authorList>
    </citation>
    <scope>NUCLEOTIDE SEQUENCE</scope>
    <source>
        <strain evidence="2">NK1396</strain>
    </source>
</reference>
<comment type="caution">
    <text evidence="2">The sequence shown here is derived from an EMBL/GenBank/DDBJ whole genome shotgun (WGS) entry which is preliminary data.</text>
</comment>
<organism evidence="2 3">
    <name type="scientific">Enterobacter hormaechei</name>
    <dbReference type="NCBI Taxonomy" id="158836"/>
    <lineage>
        <taxon>Bacteria</taxon>
        <taxon>Pseudomonadati</taxon>
        <taxon>Pseudomonadota</taxon>
        <taxon>Gammaproteobacteria</taxon>
        <taxon>Enterobacterales</taxon>
        <taxon>Enterobacteriaceae</taxon>
        <taxon>Enterobacter</taxon>
        <taxon>Enterobacter cloacae complex</taxon>
    </lineage>
</organism>
<name>A0A927HN83_9ENTR</name>
<evidence type="ECO:0000256" key="1">
    <source>
        <dbReference type="SAM" id="MobiDB-lite"/>
    </source>
</evidence>
<protein>
    <submittedName>
        <fullName evidence="2">Uncharacterized protein</fullName>
    </submittedName>
</protein>
<dbReference type="Pfam" id="PF11725">
    <property type="entry name" value="AvrE_T3Es"/>
    <property type="match status" value="1"/>
</dbReference>